<dbReference type="InterPro" id="IPR003658">
    <property type="entry name" value="Anti-sigma_ant"/>
</dbReference>
<evidence type="ECO:0000259" key="3">
    <source>
        <dbReference type="PROSITE" id="PS50801"/>
    </source>
</evidence>
<proteinExistence type="inferred from homology"/>
<keyword evidence="5" id="KW-1185">Reference proteome</keyword>
<sequence length="109" mass="11046">MKVIDSGVEGVNLAALEGRLDTATVPAVEPGLLAMVAGKGLVLDLSGVRFVSSAGLRVLLKAAKAARAGGQRFAACGLQPAVHEVFEIGGFLQIIPVFGTRGEAIASFG</sequence>
<dbReference type="InterPro" id="IPR036513">
    <property type="entry name" value="STAS_dom_sf"/>
</dbReference>
<name>A0ABR7RPP9_9PROT</name>
<dbReference type="NCBIfam" id="TIGR00377">
    <property type="entry name" value="ant_ant_sig"/>
    <property type="match status" value="1"/>
</dbReference>
<dbReference type="SUPFAM" id="SSF52091">
    <property type="entry name" value="SpoIIaa-like"/>
    <property type="match status" value="1"/>
</dbReference>
<dbReference type="CDD" id="cd07043">
    <property type="entry name" value="STAS_anti-anti-sigma_factors"/>
    <property type="match status" value="1"/>
</dbReference>
<dbReference type="Pfam" id="PF01740">
    <property type="entry name" value="STAS"/>
    <property type="match status" value="1"/>
</dbReference>
<dbReference type="EMBL" id="JACTVA010000025">
    <property type="protein sequence ID" value="MBC9208042.1"/>
    <property type="molecule type" value="Genomic_DNA"/>
</dbReference>
<evidence type="ECO:0000256" key="2">
    <source>
        <dbReference type="RuleBase" id="RU003749"/>
    </source>
</evidence>
<comment type="similarity">
    <text evidence="1 2">Belongs to the anti-sigma-factor antagonist family.</text>
</comment>
<evidence type="ECO:0000313" key="5">
    <source>
        <dbReference type="Proteomes" id="UP000626026"/>
    </source>
</evidence>
<dbReference type="InterPro" id="IPR002645">
    <property type="entry name" value="STAS_dom"/>
</dbReference>
<dbReference type="Proteomes" id="UP000626026">
    <property type="component" value="Unassembled WGS sequence"/>
</dbReference>
<organism evidence="4 5">
    <name type="scientific">Teichococcus aerophilus</name>
    <dbReference type="NCBI Taxonomy" id="1224513"/>
    <lineage>
        <taxon>Bacteria</taxon>
        <taxon>Pseudomonadati</taxon>
        <taxon>Pseudomonadota</taxon>
        <taxon>Alphaproteobacteria</taxon>
        <taxon>Acetobacterales</taxon>
        <taxon>Roseomonadaceae</taxon>
        <taxon>Roseomonas</taxon>
    </lineage>
</organism>
<evidence type="ECO:0000313" key="4">
    <source>
        <dbReference type="EMBL" id="MBC9208042.1"/>
    </source>
</evidence>
<evidence type="ECO:0000256" key="1">
    <source>
        <dbReference type="ARBA" id="ARBA00009013"/>
    </source>
</evidence>
<accession>A0ABR7RPP9</accession>
<dbReference type="PANTHER" id="PTHR33495">
    <property type="entry name" value="ANTI-SIGMA FACTOR ANTAGONIST TM_1081-RELATED-RELATED"/>
    <property type="match status" value="1"/>
</dbReference>
<gene>
    <name evidence="4" type="ORF">IBL26_14445</name>
</gene>
<protein>
    <recommendedName>
        <fullName evidence="2">Anti-sigma factor antagonist</fullName>
    </recommendedName>
</protein>
<dbReference type="PROSITE" id="PS50801">
    <property type="entry name" value="STAS"/>
    <property type="match status" value="1"/>
</dbReference>
<comment type="caution">
    <text evidence="4">The sequence shown here is derived from an EMBL/GenBank/DDBJ whole genome shotgun (WGS) entry which is preliminary data.</text>
</comment>
<reference evidence="4 5" key="1">
    <citation type="journal article" date="2013" name="Int. J. Syst. Evol. Microbiol.">
        <title>Roseomonas aerophila sp. nov., isolated from air.</title>
        <authorList>
            <person name="Kim S.J."/>
            <person name="Weon H.Y."/>
            <person name="Ahn J.H."/>
            <person name="Hong S.B."/>
            <person name="Seok S.J."/>
            <person name="Whang K.S."/>
            <person name="Kwon S.W."/>
        </authorList>
    </citation>
    <scope>NUCLEOTIDE SEQUENCE [LARGE SCALE GENOMIC DNA]</scope>
    <source>
        <strain evidence="4 5">NBRC 108923</strain>
    </source>
</reference>
<dbReference type="PANTHER" id="PTHR33495:SF2">
    <property type="entry name" value="ANTI-SIGMA FACTOR ANTAGONIST TM_1081-RELATED"/>
    <property type="match status" value="1"/>
</dbReference>
<dbReference type="RefSeq" id="WP_187785206.1">
    <property type="nucleotide sequence ID" value="NZ_JACTVA010000025.1"/>
</dbReference>
<dbReference type="Gene3D" id="3.30.750.24">
    <property type="entry name" value="STAS domain"/>
    <property type="match status" value="1"/>
</dbReference>
<feature type="domain" description="STAS" evidence="3">
    <location>
        <begin position="9"/>
        <end position="108"/>
    </location>
</feature>